<dbReference type="GO" id="GO:0006418">
    <property type="term" value="P:tRNA aminoacylation for protein translation"/>
    <property type="evidence" value="ECO:0007669"/>
    <property type="project" value="InterPro"/>
</dbReference>
<evidence type="ECO:0000313" key="3">
    <source>
        <dbReference type="Proteomes" id="UP000557566"/>
    </source>
</evidence>
<name>A0A8H4LW28_9HYPO</name>
<dbReference type="AlphaFoldDB" id="A0A8H4LW28"/>
<comment type="caution">
    <text evidence="2">The sequence shown here is derived from an EMBL/GenBank/DDBJ whole genome shotgun (WGS) entry which is preliminary data.</text>
</comment>
<dbReference type="InterPro" id="IPR001412">
    <property type="entry name" value="aa-tRNA-synth_I_CS"/>
</dbReference>
<dbReference type="GO" id="GO:0005524">
    <property type="term" value="F:ATP binding"/>
    <property type="evidence" value="ECO:0007669"/>
    <property type="project" value="InterPro"/>
</dbReference>
<evidence type="ECO:0000313" key="2">
    <source>
        <dbReference type="EMBL" id="KAF4506625.1"/>
    </source>
</evidence>
<evidence type="ECO:0000256" key="1">
    <source>
        <dbReference type="SAM" id="MobiDB-lite"/>
    </source>
</evidence>
<sequence>MDRLKPLLDQSRQQRQRRGSVGESDMRDDDIGEGDLKDDDIGEGDLRDDDLGKNDTKKDDPGETDMRTDDLRAMLAAIRALVPTLRPERPLFAALHDGLVHHPLGGAAYAFEKDLVGPLLSALAMDEEPPTSVAWSSAATPTRPVIVHAGAQPNNSPHAGTLVVFCYAFLLARDLSRRIQSLGPRRGALPAVVVEISIVDTAPVAGEAVEVDGLHYQRSYRDVPAALEAHMDDYVEVLRQMSAWSEIPFRITRQADFSDPSMASLVSYAVEHRARLASQLSPKHNALAIRAACPVSGCALAEKHSRLNRYPAGHIHFTCPRHGQHSVSLSDPQQVARLEANAPARNLLRSMLHLVDRHAHHVRITGSDYAATYQEALLLRPLAQWSAATGLAVGRTPHILYAPLVVDWSGAKLSKGLYVRQGGYDAMEMLGTDGLHSFARLKSKHGPDGLRRIWTEVETWLAEPHKLFRASVSVEYLQGLLDGRPWQ</sequence>
<keyword evidence="3" id="KW-1185">Reference proteome</keyword>
<dbReference type="GO" id="GO:0004812">
    <property type="term" value="F:aminoacyl-tRNA ligase activity"/>
    <property type="evidence" value="ECO:0007669"/>
    <property type="project" value="InterPro"/>
</dbReference>
<feature type="compositionally biased region" description="Basic and acidic residues" evidence="1">
    <location>
        <begin position="49"/>
        <end position="68"/>
    </location>
</feature>
<protein>
    <submittedName>
        <fullName evidence="2">Uncharacterized protein</fullName>
    </submittedName>
</protein>
<dbReference type="Proteomes" id="UP000557566">
    <property type="component" value="Unassembled WGS sequence"/>
</dbReference>
<feature type="region of interest" description="Disordered" evidence="1">
    <location>
        <begin position="1"/>
        <end position="68"/>
    </location>
</feature>
<feature type="compositionally biased region" description="Acidic residues" evidence="1">
    <location>
        <begin position="26"/>
        <end position="48"/>
    </location>
</feature>
<proteinExistence type="predicted"/>
<accession>A0A8H4LW28</accession>
<organism evidence="2 3">
    <name type="scientific">Ophiocordyceps sinensis</name>
    <dbReference type="NCBI Taxonomy" id="72228"/>
    <lineage>
        <taxon>Eukaryota</taxon>
        <taxon>Fungi</taxon>
        <taxon>Dikarya</taxon>
        <taxon>Ascomycota</taxon>
        <taxon>Pezizomycotina</taxon>
        <taxon>Sordariomycetes</taxon>
        <taxon>Hypocreomycetidae</taxon>
        <taxon>Hypocreales</taxon>
        <taxon>Ophiocordycipitaceae</taxon>
        <taxon>Ophiocordyceps</taxon>
    </lineage>
</organism>
<dbReference type="PROSITE" id="PS00178">
    <property type="entry name" value="AA_TRNA_LIGASE_I"/>
    <property type="match status" value="1"/>
</dbReference>
<reference evidence="2 3" key="1">
    <citation type="journal article" date="2020" name="Genome Biol. Evol.">
        <title>A new high-quality draft genome assembly of the Chinese cordyceps Ophiocordyceps sinensis.</title>
        <authorList>
            <person name="Shu R."/>
            <person name="Zhang J."/>
            <person name="Meng Q."/>
            <person name="Zhang H."/>
            <person name="Zhou G."/>
            <person name="Li M."/>
            <person name="Wu P."/>
            <person name="Zhao Y."/>
            <person name="Chen C."/>
            <person name="Qin Q."/>
        </authorList>
    </citation>
    <scope>NUCLEOTIDE SEQUENCE [LARGE SCALE GENOMIC DNA]</scope>
    <source>
        <strain evidence="2 3">IOZ07</strain>
    </source>
</reference>
<gene>
    <name evidence="2" type="ORF">G6O67_006691</name>
</gene>
<dbReference type="EMBL" id="JAAVMX010000007">
    <property type="protein sequence ID" value="KAF4506625.1"/>
    <property type="molecule type" value="Genomic_DNA"/>
</dbReference>
<dbReference type="OrthoDB" id="2149705at2759"/>